<dbReference type="PRINTS" id="PR00120">
    <property type="entry name" value="HATPASE"/>
</dbReference>
<accession>A0ABP7P389</accession>
<organism evidence="12 13">
    <name type="scientific">Allohahella marinimesophila</name>
    <dbReference type="NCBI Taxonomy" id="1054972"/>
    <lineage>
        <taxon>Bacteria</taxon>
        <taxon>Pseudomonadati</taxon>
        <taxon>Pseudomonadota</taxon>
        <taxon>Gammaproteobacteria</taxon>
        <taxon>Oceanospirillales</taxon>
        <taxon>Hahellaceae</taxon>
        <taxon>Allohahella</taxon>
    </lineage>
</organism>
<feature type="transmembrane region" description="Helical" evidence="10">
    <location>
        <begin position="771"/>
        <end position="794"/>
    </location>
</feature>
<dbReference type="InterPro" id="IPR018303">
    <property type="entry name" value="ATPase_P-typ_P_site"/>
</dbReference>
<dbReference type="SMART" id="SM00831">
    <property type="entry name" value="Cation_ATPase_N"/>
    <property type="match status" value="1"/>
</dbReference>
<feature type="domain" description="Cation-transporting P-type ATPase N-terminal" evidence="11">
    <location>
        <begin position="12"/>
        <end position="85"/>
    </location>
</feature>
<dbReference type="EMBL" id="BAABBO010000007">
    <property type="protein sequence ID" value="GAA3958491.1"/>
    <property type="molecule type" value="Genomic_DNA"/>
</dbReference>
<dbReference type="InterPro" id="IPR004014">
    <property type="entry name" value="ATPase_P-typ_cation-transptr_N"/>
</dbReference>
<dbReference type="InterPro" id="IPR059000">
    <property type="entry name" value="ATPase_P-type_domA"/>
</dbReference>
<dbReference type="Pfam" id="PF13246">
    <property type="entry name" value="Cation_ATPase"/>
    <property type="match status" value="1"/>
</dbReference>
<dbReference type="SUPFAM" id="SSF81653">
    <property type="entry name" value="Calcium ATPase, transduction domain A"/>
    <property type="match status" value="1"/>
</dbReference>
<sequence length="902" mass="96742">MREIDVDAARQPWHCHDQTYAYEALSAHESGLGTAEAETRLASIGPNRLDEVAGTSLTVRVLRQFQNALIYVLLVAAVITTVLGEWVDTVVILGVVIIQALIGVIQEGKAEKALNAIRQLLSHEAIVQRDGRTQTVPAEALVPGDVVMLQPGDRVPADLRLLRTRELSVDESILTGESQTVLKSVDPVVEAAPLAERFCMVYSGTLVTAGAASGLVVSTGPASEIGRISGMLDKVEPLATPLLKKVEQFARQIAVATVVLAIVTFLYGWLFQDYTAAEMFLVAVGLAVAAIPEGLPAILAITLAIGVQRMARRKAIIRQLPAVETLGAVSVICTDKTGTLTRNEMTVTDAVSRDAHFVIEGVGYEPVGDVLLTGQRVEAANQPVLKQLAQAALLCNDAALHRAEDGRWTLAGDPTEGALLSFAMKSGLETAHELHEHPRADAIPFESENRYMATLNHDHHGKAFVCVKGAPERLMELCDSERTESGVQPLDREFWTAQAHGLASDGKRVLALATTDPRPAKGQLDIEDLSTGLALVGLLGMVDPPRPDAVRAVASAQAAGIRVKMITGDHAGTAAAIGRSMNIGTGTEPVTGAMLETLDDGALSSLLAETDIFARTSPEHKLRLVTALQAQDRIVAMTGDGVNDAPALKRADVGIAMGLKGTEAAKQAARVVLADDNFASIVHAVEEGRIVYDNFRKAVLFVLPVSGGQALSILAAVAMGIMMPITPVQILWVNMVTAVTLALALAFEPAEPGIMKRQPRAPNAPLLTSFLVWRSLFVSVLMVAASFGLHLWYLDADFSLELSRTIAVNTLVLCEIMYLLSTRVIDAPALKWRSLTANAYVWYAIAALLALQLLFTYAPPFQHLFDTKPLAVIDWLRAGALALILFVLVELEKSLLRFKAKH</sequence>
<evidence type="ECO:0000256" key="9">
    <source>
        <dbReference type="ARBA" id="ARBA00023136"/>
    </source>
</evidence>
<dbReference type="Gene3D" id="3.40.1110.10">
    <property type="entry name" value="Calcium-transporting ATPase, cytoplasmic domain N"/>
    <property type="match status" value="1"/>
</dbReference>
<name>A0ABP7P389_9GAMM</name>
<dbReference type="PANTHER" id="PTHR43294:SF21">
    <property type="entry name" value="CATION TRANSPORTING ATPASE"/>
    <property type="match status" value="1"/>
</dbReference>
<evidence type="ECO:0000256" key="1">
    <source>
        <dbReference type="ARBA" id="ARBA00004651"/>
    </source>
</evidence>
<dbReference type="SFLD" id="SFLDG00002">
    <property type="entry name" value="C1.7:_P-type_atpase_like"/>
    <property type="match status" value="1"/>
</dbReference>
<feature type="transmembrane region" description="Helical" evidence="10">
    <location>
        <begin position="282"/>
        <end position="307"/>
    </location>
</feature>
<evidence type="ECO:0000256" key="5">
    <source>
        <dbReference type="ARBA" id="ARBA00022741"/>
    </source>
</evidence>
<dbReference type="Pfam" id="PF00689">
    <property type="entry name" value="Cation_ATPase_C"/>
    <property type="match status" value="1"/>
</dbReference>
<feature type="transmembrane region" description="Helical" evidence="10">
    <location>
        <begin position="698"/>
        <end position="723"/>
    </location>
</feature>
<evidence type="ECO:0000256" key="10">
    <source>
        <dbReference type="SAM" id="Phobius"/>
    </source>
</evidence>
<keyword evidence="6" id="KW-0067">ATP-binding</keyword>
<dbReference type="InterPro" id="IPR008250">
    <property type="entry name" value="ATPase_P-typ_transduc_dom_A_sf"/>
</dbReference>
<dbReference type="NCBIfam" id="TIGR01494">
    <property type="entry name" value="ATPase_P-type"/>
    <property type="match status" value="2"/>
</dbReference>
<dbReference type="Pfam" id="PF00690">
    <property type="entry name" value="Cation_ATPase_N"/>
    <property type="match status" value="1"/>
</dbReference>
<dbReference type="SUPFAM" id="SSF81660">
    <property type="entry name" value="Metal cation-transporting ATPase, ATP-binding domain N"/>
    <property type="match status" value="1"/>
</dbReference>
<comment type="similarity">
    <text evidence="2">Belongs to the cation transport ATPase (P-type) (TC 3.A.3) family. Type IIA subfamily.</text>
</comment>
<dbReference type="SFLD" id="SFLDF00027">
    <property type="entry name" value="p-type_atpase"/>
    <property type="match status" value="1"/>
</dbReference>
<dbReference type="PROSITE" id="PS00154">
    <property type="entry name" value="ATPASE_E1_E2"/>
    <property type="match status" value="1"/>
</dbReference>
<keyword evidence="7" id="KW-1278">Translocase</keyword>
<dbReference type="PRINTS" id="PR00119">
    <property type="entry name" value="CATATPASE"/>
</dbReference>
<dbReference type="InterPro" id="IPR023299">
    <property type="entry name" value="ATPase_P-typ_cyto_dom_N"/>
</dbReference>
<feature type="transmembrane region" description="Helical" evidence="10">
    <location>
        <begin position="729"/>
        <end position="750"/>
    </location>
</feature>
<evidence type="ECO:0000256" key="7">
    <source>
        <dbReference type="ARBA" id="ARBA00022967"/>
    </source>
</evidence>
<feature type="transmembrane region" description="Helical" evidence="10">
    <location>
        <begin position="837"/>
        <end position="858"/>
    </location>
</feature>
<keyword evidence="13" id="KW-1185">Reference proteome</keyword>
<feature type="transmembrane region" description="Helical" evidence="10">
    <location>
        <begin position="806"/>
        <end position="825"/>
    </location>
</feature>
<keyword evidence="9 10" id="KW-0472">Membrane</keyword>
<dbReference type="SUPFAM" id="SSF56784">
    <property type="entry name" value="HAD-like"/>
    <property type="match status" value="1"/>
</dbReference>
<reference evidence="13" key="1">
    <citation type="journal article" date="2019" name="Int. J. Syst. Evol. Microbiol.">
        <title>The Global Catalogue of Microorganisms (GCM) 10K type strain sequencing project: providing services to taxonomists for standard genome sequencing and annotation.</title>
        <authorList>
            <consortium name="The Broad Institute Genomics Platform"/>
            <consortium name="The Broad Institute Genome Sequencing Center for Infectious Disease"/>
            <person name="Wu L."/>
            <person name="Ma J."/>
        </authorList>
    </citation>
    <scope>NUCLEOTIDE SEQUENCE [LARGE SCALE GENOMIC DNA]</scope>
    <source>
        <strain evidence="13">JCM 17555</strain>
    </source>
</reference>
<dbReference type="RefSeq" id="WP_344805103.1">
    <property type="nucleotide sequence ID" value="NZ_BAABBO010000007.1"/>
</dbReference>
<evidence type="ECO:0000259" key="11">
    <source>
        <dbReference type="SMART" id="SM00831"/>
    </source>
</evidence>
<comment type="subcellular location">
    <subcellularLocation>
        <location evidence="1">Cell membrane</location>
        <topology evidence="1">Multi-pass membrane protein</topology>
    </subcellularLocation>
</comment>
<feature type="transmembrane region" description="Helical" evidence="10">
    <location>
        <begin position="253"/>
        <end position="270"/>
    </location>
</feature>
<dbReference type="InterPro" id="IPR036412">
    <property type="entry name" value="HAD-like_sf"/>
</dbReference>
<dbReference type="InterPro" id="IPR001757">
    <property type="entry name" value="P_typ_ATPase"/>
</dbReference>
<keyword evidence="3" id="KW-1003">Cell membrane</keyword>
<dbReference type="SFLD" id="SFLDS00003">
    <property type="entry name" value="Haloacid_Dehalogenase"/>
    <property type="match status" value="1"/>
</dbReference>
<feature type="transmembrane region" description="Helical" evidence="10">
    <location>
        <begin position="90"/>
        <end position="108"/>
    </location>
</feature>
<dbReference type="Pfam" id="PF00122">
    <property type="entry name" value="E1-E2_ATPase"/>
    <property type="match status" value="1"/>
</dbReference>
<feature type="transmembrane region" description="Helical" evidence="10">
    <location>
        <begin position="68"/>
        <end position="84"/>
    </location>
</feature>
<evidence type="ECO:0000313" key="13">
    <source>
        <dbReference type="Proteomes" id="UP001501337"/>
    </source>
</evidence>
<dbReference type="PANTHER" id="PTHR43294">
    <property type="entry name" value="SODIUM/POTASSIUM-TRANSPORTING ATPASE SUBUNIT ALPHA"/>
    <property type="match status" value="1"/>
</dbReference>
<dbReference type="SUPFAM" id="SSF81665">
    <property type="entry name" value="Calcium ATPase, transmembrane domain M"/>
    <property type="match status" value="1"/>
</dbReference>
<dbReference type="InterPro" id="IPR044492">
    <property type="entry name" value="P_typ_ATPase_HD_dom"/>
</dbReference>
<evidence type="ECO:0000256" key="6">
    <source>
        <dbReference type="ARBA" id="ARBA00022840"/>
    </source>
</evidence>
<gene>
    <name evidence="12" type="ORF">GCM10022278_16110</name>
</gene>
<evidence type="ECO:0000256" key="2">
    <source>
        <dbReference type="ARBA" id="ARBA00005675"/>
    </source>
</evidence>
<keyword evidence="5" id="KW-0547">Nucleotide-binding</keyword>
<dbReference type="Gene3D" id="1.20.1110.10">
    <property type="entry name" value="Calcium-transporting ATPase, transmembrane domain"/>
    <property type="match status" value="1"/>
</dbReference>
<evidence type="ECO:0000256" key="8">
    <source>
        <dbReference type="ARBA" id="ARBA00022989"/>
    </source>
</evidence>
<dbReference type="Gene3D" id="2.70.150.10">
    <property type="entry name" value="Calcium-transporting ATPase, cytoplasmic transduction domain A"/>
    <property type="match status" value="1"/>
</dbReference>
<comment type="caution">
    <text evidence="12">The sequence shown here is derived from an EMBL/GenBank/DDBJ whole genome shotgun (WGS) entry which is preliminary data.</text>
</comment>
<keyword evidence="4 10" id="KW-0812">Transmembrane</keyword>
<evidence type="ECO:0000313" key="12">
    <source>
        <dbReference type="EMBL" id="GAA3958491.1"/>
    </source>
</evidence>
<proteinExistence type="inferred from homology"/>
<dbReference type="InterPro" id="IPR023214">
    <property type="entry name" value="HAD_sf"/>
</dbReference>
<evidence type="ECO:0000256" key="4">
    <source>
        <dbReference type="ARBA" id="ARBA00022692"/>
    </source>
</evidence>
<evidence type="ECO:0000256" key="3">
    <source>
        <dbReference type="ARBA" id="ARBA00022475"/>
    </source>
</evidence>
<dbReference type="Gene3D" id="3.40.50.1000">
    <property type="entry name" value="HAD superfamily/HAD-like"/>
    <property type="match status" value="1"/>
</dbReference>
<feature type="transmembrane region" description="Helical" evidence="10">
    <location>
        <begin position="870"/>
        <end position="891"/>
    </location>
</feature>
<dbReference type="Pfam" id="PF08282">
    <property type="entry name" value="Hydrolase_3"/>
    <property type="match status" value="1"/>
</dbReference>
<dbReference type="CDD" id="cd02080">
    <property type="entry name" value="P-type_ATPase_cation"/>
    <property type="match status" value="1"/>
</dbReference>
<dbReference type="Proteomes" id="UP001501337">
    <property type="component" value="Unassembled WGS sequence"/>
</dbReference>
<dbReference type="InterPro" id="IPR023298">
    <property type="entry name" value="ATPase_P-typ_TM_dom_sf"/>
</dbReference>
<keyword evidence="8 10" id="KW-1133">Transmembrane helix</keyword>
<protein>
    <submittedName>
        <fullName evidence="12">Cation-transporting P-type ATPase</fullName>
    </submittedName>
</protein>
<dbReference type="InterPro" id="IPR006068">
    <property type="entry name" value="ATPase_P-typ_cation-transptr_C"/>
</dbReference>
<dbReference type="InterPro" id="IPR050510">
    <property type="entry name" value="Cation_transp_ATPase_P-type"/>
</dbReference>